<name>A0AA97FIX9_9MICO</name>
<reference evidence="4 5" key="1">
    <citation type="submission" date="2023-02" db="EMBL/GenBank/DDBJ databases">
        <title>Microbacterium betulae sp. nov., isolated from birch wood.</title>
        <authorList>
            <person name="Pasciak M."/>
            <person name="Pawlik K.J."/>
            <person name="Martynowski D."/>
            <person name="Laczmanski L."/>
            <person name="Ciekot J."/>
            <person name="Szponar B."/>
            <person name="Wojcik-Fatla A."/>
            <person name="Mackiewicz B."/>
            <person name="Farian E."/>
            <person name="Cholewa G."/>
            <person name="Cholewa A."/>
            <person name="Dutkiewicz J."/>
        </authorList>
    </citation>
    <scope>NUCLEOTIDE SEQUENCE [LARGE SCALE GENOMIC DNA]</scope>
    <source>
        <strain evidence="4 5">AB</strain>
    </source>
</reference>
<keyword evidence="2" id="KW-0472">Membrane</keyword>
<feature type="transmembrane region" description="Helical" evidence="2">
    <location>
        <begin position="58"/>
        <end position="80"/>
    </location>
</feature>
<feature type="transmembrane region" description="Helical" evidence="2">
    <location>
        <begin position="100"/>
        <end position="124"/>
    </location>
</feature>
<accession>A0AA97FIX9</accession>
<keyword evidence="5" id="KW-1185">Reference proteome</keyword>
<feature type="transmembrane region" description="Helical" evidence="2">
    <location>
        <begin position="136"/>
        <end position="157"/>
    </location>
</feature>
<evidence type="ECO:0000256" key="1">
    <source>
        <dbReference type="SAM" id="MobiDB-lite"/>
    </source>
</evidence>
<proteinExistence type="predicted"/>
<feature type="compositionally biased region" description="Basic and acidic residues" evidence="1">
    <location>
        <begin position="257"/>
        <end position="279"/>
    </location>
</feature>
<feature type="transmembrane region" description="Helical" evidence="2">
    <location>
        <begin position="309"/>
        <end position="331"/>
    </location>
</feature>
<dbReference type="Pfam" id="PF04024">
    <property type="entry name" value="PspC"/>
    <property type="match status" value="1"/>
</dbReference>
<gene>
    <name evidence="4" type="ORF">N8K70_02500</name>
</gene>
<keyword evidence="2" id="KW-0812">Transmembrane</keyword>
<evidence type="ECO:0000259" key="3">
    <source>
        <dbReference type="Pfam" id="PF04024"/>
    </source>
</evidence>
<feature type="region of interest" description="Disordered" evidence="1">
    <location>
        <begin position="163"/>
        <end position="279"/>
    </location>
</feature>
<dbReference type="InterPro" id="IPR007168">
    <property type="entry name" value="Phageshock_PspC_N"/>
</dbReference>
<dbReference type="KEGG" id="mbet:N8K70_02500"/>
<feature type="compositionally biased region" description="Gly residues" evidence="1">
    <location>
        <begin position="167"/>
        <end position="177"/>
    </location>
</feature>
<feature type="transmembrane region" description="Helical" evidence="2">
    <location>
        <begin position="375"/>
        <end position="399"/>
    </location>
</feature>
<feature type="compositionally biased region" description="Low complexity" evidence="1">
    <location>
        <begin position="178"/>
        <end position="192"/>
    </location>
</feature>
<evidence type="ECO:0000313" key="4">
    <source>
        <dbReference type="EMBL" id="WOF23568.1"/>
    </source>
</evidence>
<evidence type="ECO:0000256" key="2">
    <source>
        <dbReference type="SAM" id="Phobius"/>
    </source>
</evidence>
<feature type="domain" description="Phage shock protein PspC N-terminal" evidence="3">
    <location>
        <begin position="30"/>
        <end position="83"/>
    </location>
</feature>
<feature type="transmembrane region" description="Helical" evidence="2">
    <location>
        <begin position="343"/>
        <end position="368"/>
    </location>
</feature>
<keyword evidence="2" id="KW-1133">Transmembrane helix</keyword>
<protein>
    <submittedName>
        <fullName evidence="4">PspC domain-containing protein</fullName>
    </submittedName>
</protein>
<dbReference type="EMBL" id="CP118157">
    <property type="protein sequence ID" value="WOF23568.1"/>
    <property type="molecule type" value="Genomic_DNA"/>
</dbReference>
<dbReference type="Proteomes" id="UP001305498">
    <property type="component" value="Chromosome"/>
</dbReference>
<dbReference type="AlphaFoldDB" id="A0AA97FIX9"/>
<evidence type="ECO:0000313" key="5">
    <source>
        <dbReference type="Proteomes" id="UP001305498"/>
    </source>
</evidence>
<organism evidence="4 5">
    <name type="scientific">Microbacterium betulae</name>
    <dbReference type="NCBI Taxonomy" id="2981139"/>
    <lineage>
        <taxon>Bacteria</taxon>
        <taxon>Bacillati</taxon>
        <taxon>Actinomycetota</taxon>
        <taxon>Actinomycetes</taxon>
        <taxon>Micrococcales</taxon>
        <taxon>Microbacteriaceae</taxon>
        <taxon>Microbacterium</taxon>
    </lineage>
</organism>
<dbReference type="RefSeq" id="WP_317140040.1">
    <property type="nucleotide sequence ID" value="NZ_CP118157.1"/>
</dbReference>
<sequence length="521" mass="53312">MNESTTASAPGAAAPPAPGRFGLWVRSLGLVRSDAWIGGVCSAIAHRIGVDPAIVRGVFVVATLFGFPGLWLYAIGWAFLPDETGRSPLGGGRADDPALFGVGITVFLAVVSTWAGSWLAGLVFGWPDSRGLADAVGAGLLPLAVVGGLVGLVLWLVRRPARSSSPGSGGGLGGGQGALADRGAAAGAVAPPFGEPSAGRIGERGATDIAGPSPEPATKADPEDAGVVPAALPADPSAGLGGDADFDAWRQQQEAWHQQHEGWREQQADADRVAREEERARRRAASQAFAEESARLRAERRASRPRISLAYGASTLGLALVLGAVTALVVMKDEGWPSPTDQMVASISGALLAAGGVAAAGMIAAGLLRRRSGALAFMTVVCTVVGGGTLFASVGLFGIASSTGYEIGAGEYAIEQTFGELHLAVTANDAEPGEADVRLRSGTTFLTVDPDVELDATLRLAEGDVQVVTSSGGEIEVEHLVPEDGVVTWRHTGDADTGIVRTIDVTQGSGSIIIQVQEETR</sequence>